<gene>
    <name evidence="1" type="ORF">METZ01_LOCUS133823</name>
</gene>
<name>A0A381YVH1_9ZZZZ</name>
<organism evidence="1">
    <name type="scientific">marine metagenome</name>
    <dbReference type="NCBI Taxonomy" id="408172"/>
    <lineage>
        <taxon>unclassified sequences</taxon>
        <taxon>metagenomes</taxon>
        <taxon>ecological metagenomes</taxon>
    </lineage>
</organism>
<dbReference type="AlphaFoldDB" id="A0A381YVH1"/>
<reference evidence="1" key="1">
    <citation type="submission" date="2018-05" db="EMBL/GenBank/DDBJ databases">
        <authorList>
            <person name="Lanie J.A."/>
            <person name="Ng W.-L."/>
            <person name="Kazmierczak K.M."/>
            <person name="Andrzejewski T.M."/>
            <person name="Davidsen T.M."/>
            <person name="Wayne K.J."/>
            <person name="Tettelin H."/>
            <person name="Glass J.I."/>
            <person name="Rusch D."/>
            <person name="Podicherti R."/>
            <person name="Tsui H.-C.T."/>
            <person name="Winkler M.E."/>
        </authorList>
    </citation>
    <scope>NUCLEOTIDE SEQUENCE</scope>
</reference>
<dbReference type="EMBL" id="UINC01019157">
    <property type="protein sequence ID" value="SVA80969.1"/>
    <property type="molecule type" value="Genomic_DNA"/>
</dbReference>
<evidence type="ECO:0000313" key="1">
    <source>
        <dbReference type="EMBL" id="SVA80969.1"/>
    </source>
</evidence>
<proteinExistence type="predicted"/>
<feature type="non-terminal residue" evidence="1">
    <location>
        <position position="32"/>
    </location>
</feature>
<protein>
    <submittedName>
        <fullName evidence="1">Uncharacterized protein</fullName>
    </submittedName>
</protein>
<sequence length="32" mass="3716">MKRILTILIILFFSQNALNAINNPFLLINKDL</sequence>
<accession>A0A381YVH1</accession>